<dbReference type="Proteomes" id="UP000189545">
    <property type="component" value="Chromosome"/>
</dbReference>
<reference evidence="1 2" key="1">
    <citation type="submission" date="2016-03" db="EMBL/GenBank/DDBJ databases">
        <title>Complete genome sequence of Shewanella psychrophila WP2, a deep sea bacterium isolated from west Pacific sediment.</title>
        <authorList>
            <person name="Xu G."/>
            <person name="Jian H."/>
        </authorList>
    </citation>
    <scope>NUCLEOTIDE SEQUENCE [LARGE SCALE GENOMIC DNA]</scope>
    <source>
        <strain evidence="1 2">WP2</strain>
    </source>
</reference>
<name>A0A1S6HX70_9GAMM</name>
<evidence type="ECO:0008006" key="3">
    <source>
        <dbReference type="Google" id="ProtNLM"/>
    </source>
</evidence>
<dbReference type="AlphaFoldDB" id="A0A1S6HX70"/>
<keyword evidence="2" id="KW-1185">Reference proteome</keyword>
<dbReference type="KEGG" id="spsw:Sps_04945"/>
<gene>
    <name evidence="1" type="ORF">Sps_04945</name>
</gene>
<proteinExistence type="predicted"/>
<organism evidence="1 2">
    <name type="scientific">Shewanella psychrophila</name>
    <dbReference type="NCBI Taxonomy" id="225848"/>
    <lineage>
        <taxon>Bacteria</taxon>
        <taxon>Pseudomonadati</taxon>
        <taxon>Pseudomonadota</taxon>
        <taxon>Gammaproteobacteria</taxon>
        <taxon>Alteromonadales</taxon>
        <taxon>Shewanellaceae</taxon>
        <taxon>Shewanella</taxon>
    </lineage>
</organism>
<protein>
    <recommendedName>
        <fullName evidence="3">DUF3293 domain-containing protein</fullName>
    </recommendedName>
</protein>
<dbReference type="RefSeq" id="WP_077754870.1">
    <property type="nucleotide sequence ID" value="NZ_CP014782.1"/>
</dbReference>
<sequence>MIDSNKRLLNKKLWQHYQDTEFLFTQTLSSQLSFAIITAHNPRGQILTSCQNRLLDRQLLRSIEQFNRPYRAVVGASRDRSHMEKSWAVAIDKLSAAHLGLKFKQNAIYFIDNNQLALVPCLFSQAEQQEELIIGDFSQRVNLVSELPDFDY</sequence>
<dbReference type="EMBL" id="CP014782">
    <property type="protein sequence ID" value="AQS40024.1"/>
    <property type="molecule type" value="Genomic_DNA"/>
</dbReference>
<evidence type="ECO:0000313" key="1">
    <source>
        <dbReference type="EMBL" id="AQS40024.1"/>
    </source>
</evidence>
<evidence type="ECO:0000313" key="2">
    <source>
        <dbReference type="Proteomes" id="UP000189545"/>
    </source>
</evidence>
<dbReference type="Pfam" id="PF11697">
    <property type="entry name" value="DUF3293"/>
    <property type="match status" value="1"/>
</dbReference>
<accession>A0A1S6HX70</accession>
<dbReference type="InterPro" id="IPR021710">
    <property type="entry name" value="DUF3293"/>
</dbReference>
<dbReference type="OrthoDB" id="5604578at2"/>